<keyword evidence="4" id="KW-0732">Signal</keyword>
<evidence type="ECO:0000256" key="6">
    <source>
        <dbReference type="ARBA" id="ARBA00023139"/>
    </source>
</evidence>
<keyword evidence="6" id="KW-0564">Palmitate</keyword>
<dbReference type="GO" id="GO:0016020">
    <property type="term" value="C:membrane"/>
    <property type="evidence" value="ECO:0007669"/>
    <property type="project" value="UniProtKB-SubCell"/>
</dbReference>
<comment type="similarity">
    <text evidence="2">Belongs to the GerABKC lipoprotein family.</text>
</comment>
<dbReference type="PROSITE" id="PS51257">
    <property type="entry name" value="PROKAR_LIPOPROTEIN"/>
    <property type="match status" value="1"/>
</dbReference>
<keyword evidence="7" id="KW-0449">Lipoprotein</keyword>
<dbReference type="Proteomes" id="UP000253908">
    <property type="component" value="Chromosome"/>
</dbReference>
<evidence type="ECO:0000256" key="4">
    <source>
        <dbReference type="ARBA" id="ARBA00022729"/>
    </source>
</evidence>
<protein>
    <recommendedName>
        <fullName evidence="12">Ger(X)C family spore germination protein</fullName>
    </recommendedName>
</protein>
<accession>A0A345PF83</accession>
<dbReference type="OrthoDB" id="2592518at2"/>
<name>A0A345PF83_9BACI</name>
<dbReference type="GO" id="GO:0009847">
    <property type="term" value="P:spore germination"/>
    <property type="evidence" value="ECO:0007669"/>
    <property type="project" value="InterPro"/>
</dbReference>
<evidence type="ECO:0000256" key="5">
    <source>
        <dbReference type="ARBA" id="ARBA00023136"/>
    </source>
</evidence>
<organism evidence="10 11">
    <name type="scientific">Oceanobacillus zhaokaii</name>
    <dbReference type="NCBI Taxonomy" id="2052660"/>
    <lineage>
        <taxon>Bacteria</taxon>
        <taxon>Bacillati</taxon>
        <taxon>Bacillota</taxon>
        <taxon>Bacilli</taxon>
        <taxon>Bacillales</taxon>
        <taxon>Bacillaceae</taxon>
        <taxon>Oceanobacillus</taxon>
    </lineage>
</organism>
<dbReference type="AlphaFoldDB" id="A0A345PF83"/>
<evidence type="ECO:0000256" key="3">
    <source>
        <dbReference type="ARBA" id="ARBA00022544"/>
    </source>
</evidence>
<feature type="domain" description="Spore germination GerAC-like C-terminal" evidence="8">
    <location>
        <begin position="199"/>
        <end position="376"/>
    </location>
</feature>
<dbReference type="InterPro" id="IPR008844">
    <property type="entry name" value="Spore_GerAC-like"/>
</dbReference>
<keyword evidence="11" id="KW-1185">Reference proteome</keyword>
<comment type="subcellular location">
    <subcellularLocation>
        <location evidence="1">Membrane</location>
        <topology evidence="1">Lipid-anchor</topology>
    </subcellularLocation>
</comment>
<evidence type="ECO:0000259" key="9">
    <source>
        <dbReference type="Pfam" id="PF25198"/>
    </source>
</evidence>
<evidence type="ECO:0008006" key="12">
    <source>
        <dbReference type="Google" id="ProtNLM"/>
    </source>
</evidence>
<proteinExistence type="inferred from homology"/>
<gene>
    <name evidence="10" type="ORF">CUC15_06945</name>
</gene>
<dbReference type="RefSeq" id="WP_114915960.1">
    <property type="nucleotide sequence ID" value="NZ_CP024848.1"/>
</dbReference>
<dbReference type="InterPro" id="IPR046953">
    <property type="entry name" value="Spore_GerAC-like_C"/>
</dbReference>
<dbReference type="EMBL" id="CP024848">
    <property type="protein sequence ID" value="AXI08663.1"/>
    <property type="molecule type" value="Genomic_DNA"/>
</dbReference>
<evidence type="ECO:0000259" key="8">
    <source>
        <dbReference type="Pfam" id="PF05504"/>
    </source>
</evidence>
<feature type="domain" description="Spore germination protein N-terminal" evidence="9">
    <location>
        <begin position="22"/>
        <end position="189"/>
    </location>
</feature>
<evidence type="ECO:0000313" key="10">
    <source>
        <dbReference type="EMBL" id="AXI08663.1"/>
    </source>
</evidence>
<evidence type="ECO:0000256" key="7">
    <source>
        <dbReference type="ARBA" id="ARBA00023288"/>
    </source>
</evidence>
<dbReference type="NCBIfam" id="TIGR02887">
    <property type="entry name" value="spore_ger_x_C"/>
    <property type="match status" value="1"/>
</dbReference>
<dbReference type="PANTHER" id="PTHR35789">
    <property type="entry name" value="SPORE GERMINATION PROTEIN B3"/>
    <property type="match status" value="1"/>
</dbReference>
<keyword evidence="3" id="KW-0309">Germination</keyword>
<keyword evidence="5" id="KW-0472">Membrane</keyword>
<dbReference type="Pfam" id="PF05504">
    <property type="entry name" value="Spore_GerAC"/>
    <property type="match status" value="1"/>
</dbReference>
<dbReference type="InterPro" id="IPR057336">
    <property type="entry name" value="GerAC_N"/>
</dbReference>
<evidence type="ECO:0000256" key="1">
    <source>
        <dbReference type="ARBA" id="ARBA00004635"/>
    </source>
</evidence>
<dbReference type="Pfam" id="PF25198">
    <property type="entry name" value="Spore_GerAC_N"/>
    <property type="match status" value="1"/>
</dbReference>
<dbReference type="InterPro" id="IPR038501">
    <property type="entry name" value="Spore_GerAC_C_sf"/>
</dbReference>
<evidence type="ECO:0000256" key="2">
    <source>
        <dbReference type="ARBA" id="ARBA00007886"/>
    </source>
</evidence>
<sequence length="379" mass="42682">MKVKLCLVLLLICLTLVGCLPSKQIEKLGVITSRGSDLTEDDEIETTVIIYQFTSKTGRVSKPVSGKGTTIKGALANANLESNFELVPGKIELELFGMELAKKGIFPYLDTLNRDARLPDSMYLAISDPTAKEILTTNEQNISNNIGEHLHGLIDENAADHLLPRVTLQSFLSKYYDIGVDPALPIIEVQGNVPKIKSIAILRDDKYVGEIESKYLLLFQILEETVRNKKFELTLPLKPFEKLIRDNNKATKNSDELHIAMGLVKSKVKSSLVDKQNRLFQTNLTMDVNLLETSEPIALNDPKSLSLLEKEIEKRIKNIANESFAKLQKMDADTFGYGKIYRMHQKDGKLTDEEWREKYPTIKVDFNVKTTITRHGSTD</sequence>
<reference evidence="11" key="1">
    <citation type="submission" date="2017-11" db="EMBL/GenBank/DDBJ databases">
        <authorList>
            <person name="Zhu W."/>
        </authorList>
    </citation>
    <scope>NUCLEOTIDE SEQUENCE [LARGE SCALE GENOMIC DNA]</scope>
    <source>
        <strain evidence="11">160</strain>
    </source>
</reference>
<dbReference type="KEGG" id="ocn:CUC15_06945"/>
<dbReference type="Gene3D" id="3.30.300.210">
    <property type="entry name" value="Nutrient germinant receptor protein C, domain 3"/>
    <property type="match status" value="1"/>
</dbReference>
<dbReference type="PANTHER" id="PTHR35789:SF1">
    <property type="entry name" value="SPORE GERMINATION PROTEIN B3"/>
    <property type="match status" value="1"/>
</dbReference>
<evidence type="ECO:0000313" key="11">
    <source>
        <dbReference type="Proteomes" id="UP000253908"/>
    </source>
</evidence>